<evidence type="ECO:0000313" key="2">
    <source>
        <dbReference type="EMBL" id="GIQ65355.1"/>
    </source>
</evidence>
<comment type="caution">
    <text evidence="2">The sequence shown here is derived from an EMBL/GenBank/DDBJ whole genome shotgun (WGS) entry which is preliminary data.</text>
</comment>
<organism evidence="2 3">
    <name type="scientific">Paenibacillus cisolokensis</name>
    <dbReference type="NCBI Taxonomy" id="1658519"/>
    <lineage>
        <taxon>Bacteria</taxon>
        <taxon>Bacillati</taxon>
        <taxon>Bacillota</taxon>
        <taxon>Bacilli</taxon>
        <taxon>Bacillales</taxon>
        <taxon>Paenibacillaceae</taxon>
        <taxon>Paenibacillus</taxon>
    </lineage>
</organism>
<feature type="domain" description="DNA primase DnaB-helicase binding" evidence="1">
    <location>
        <begin position="3"/>
        <end position="33"/>
    </location>
</feature>
<sequence>MLEAVRTVAELDSMTEREVYLKELSREFDISLDALKQDCNRFRMQLQKNGRRG</sequence>
<protein>
    <recommendedName>
        <fullName evidence="1">DNA primase DnaB-helicase binding domain-containing protein</fullName>
    </recommendedName>
</protein>
<proteinExistence type="predicted"/>
<dbReference type="EMBL" id="BOVJ01000128">
    <property type="protein sequence ID" value="GIQ65355.1"/>
    <property type="molecule type" value="Genomic_DNA"/>
</dbReference>
<keyword evidence="3" id="KW-1185">Reference proteome</keyword>
<evidence type="ECO:0000259" key="1">
    <source>
        <dbReference type="Pfam" id="PF10410"/>
    </source>
</evidence>
<dbReference type="InterPro" id="IPR019475">
    <property type="entry name" value="DNA_primase_DnaB-bd"/>
</dbReference>
<dbReference type="Pfam" id="PF10410">
    <property type="entry name" value="DnaB_bind"/>
    <property type="match status" value="1"/>
</dbReference>
<reference evidence="2 3" key="1">
    <citation type="submission" date="2021-04" db="EMBL/GenBank/DDBJ databases">
        <title>Draft genome sequence of Paenibacillus cisolokensis, LC2-13A.</title>
        <authorList>
            <person name="Uke A."/>
            <person name="Chhe C."/>
            <person name="Baramee S."/>
            <person name="Kosugi A."/>
        </authorList>
    </citation>
    <scope>NUCLEOTIDE SEQUENCE [LARGE SCALE GENOMIC DNA]</scope>
    <source>
        <strain evidence="2 3">LC2-13A</strain>
    </source>
</reference>
<gene>
    <name evidence="2" type="ORF">PACILC2_39230</name>
</gene>
<evidence type="ECO:0000313" key="3">
    <source>
        <dbReference type="Proteomes" id="UP000680304"/>
    </source>
</evidence>
<dbReference type="Proteomes" id="UP000680304">
    <property type="component" value="Unassembled WGS sequence"/>
</dbReference>
<name>A0ABQ4NAT3_9BACL</name>
<accession>A0ABQ4NAT3</accession>